<dbReference type="Proteomes" id="UP001066327">
    <property type="component" value="Unassembled WGS sequence"/>
</dbReference>
<dbReference type="Gene3D" id="3.40.50.720">
    <property type="entry name" value="NAD(P)-binding Rossmann-like Domain"/>
    <property type="match status" value="1"/>
</dbReference>
<dbReference type="Proteomes" id="UP001231166">
    <property type="component" value="Plasmid pRho-VOC14-L"/>
</dbReference>
<reference evidence="1" key="1">
    <citation type="submission" date="2022-12" db="EMBL/GenBank/DDBJ databases">
        <authorList>
            <person name="Krivoruchko A.V."/>
            <person name="Elkin A."/>
        </authorList>
    </citation>
    <scope>NUCLEOTIDE SEQUENCE</scope>
    <source>
        <strain evidence="1">IEGM 249</strain>
    </source>
</reference>
<dbReference type="RefSeq" id="WP_269592987.1">
    <property type="nucleotide sequence ID" value="NZ_CP130956.1"/>
</dbReference>
<evidence type="ECO:0000313" key="5">
    <source>
        <dbReference type="Proteomes" id="UP001231166"/>
    </source>
</evidence>
<keyword evidence="3" id="KW-0614">Plasmid</keyword>
<dbReference type="EMBL" id="CP130956">
    <property type="protein sequence ID" value="WLF51625.1"/>
    <property type="molecule type" value="Genomic_DNA"/>
</dbReference>
<evidence type="ECO:0000313" key="2">
    <source>
        <dbReference type="EMBL" id="WLF51625.1"/>
    </source>
</evidence>
<dbReference type="EMBL" id="CP130956">
    <property type="protein sequence ID" value="WLF52578.1"/>
    <property type="molecule type" value="Genomic_DNA"/>
</dbReference>
<sequence>MGIPAVESNATKPVVLVIGTTGQVGKLIVDEFDRDPGDVRVRYAARKPTQVDELRAAGRDAVRLDLDDPRTFAHGAHAHVRSVTRELNTRPRKNLEYATPATVFNASDGPLLTGATLRWNSRCRLR</sequence>
<dbReference type="AlphaFoldDB" id="A0AAX3YUW6"/>
<evidence type="ECO:0008006" key="6">
    <source>
        <dbReference type="Google" id="ProtNLM"/>
    </source>
</evidence>
<reference evidence="3" key="2">
    <citation type="submission" date="2023-07" db="EMBL/GenBank/DDBJ databases">
        <title>Genomic analysis of Rhodococcus opacus VOC-14 with glycol ethers degradation activity.</title>
        <authorList>
            <person name="Narkevich D.A."/>
            <person name="Hlushen A.M."/>
            <person name="Akhremchuk A.E."/>
            <person name="Sikolenko M.A."/>
            <person name="Valentovich L.N."/>
        </authorList>
    </citation>
    <scope>NUCLEOTIDE SEQUENCE</scope>
    <source>
        <strain evidence="3">VOC-14</strain>
        <plasmid evidence="3">pRho-VOC14-L</plasmid>
    </source>
</reference>
<proteinExistence type="predicted"/>
<evidence type="ECO:0000313" key="4">
    <source>
        <dbReference type="Proteomes" id="UP001066327"/>
    </source>
</evidence>
<name>A0AAX3YUW6_RHOOP</name>
<protein>
    <recommendedName>
        <fullName evidence="6">NmrA-like domain-containing protein</fullName>
    </recommendedName>
</protein>
<dbReference type="SUPFAM" id="SSF51735">
    <property type="entry name" value="NAD(P)-binding Rossmann-fold domains"/>
    <property type="match status" value="1"/>
</dbReference>
<gene>
    <name evidence="1" type="ORF">O4328_43285</name>
    <name evidence="2" type="ORF">Q5707_39610</name>
    <name evidence="3" type="ORF">Q5707_45385</name>
</gene>
<dbReference type="EMBL" id="JAPWIS010000047">
    <property type="protein sequence ID" value="MCZ4590368.1"/>
    <property type="molecule type" value="Genomic_DNA"/>
</dbReference>
<keyword evidence="4" id="KW-1185">Reference proteome</keyword>
<dbReference type="InterPro" id="IPR036291">
    <property type="entry name" value="NAD(P)-bd_dom_sf"/>
</dbReference>
<evidence type="ECO:0000313" key="3">
    <source>
        <dbReference type="EMBL" id="WLF52578.1"/>
    </source>
</evidence>
<evidence type="ECO:0000313" key="1">
    <source>
        <dbReference type="EMBL" id="MCZ4590368.1"/>
    </source>
</evidence>
<organism evidence="3 5">
    <name type="scientific">Rhodococcus opacus</name>
    <name type="common">Nocardia opaca</name>
    <dbReference type="NCBI Taxonomy" id="37919"/>
    <lineage>
        <taxon>Bacteria</taxon>
        <taxon>Bacillati</taxon>
        <taxon>Actinomycetota</taxon>
        <taxon>Actinomycetes</taxon>
        <taxon>Mycobacteriales</taxon>
        <taxon>Nocardiaceae</taxon>
        <taxon>Rhodococcus</taxon>
    </lineage>
</organism>
<accession>A0AAX3YUW6</accession>
<geneLocation type="plasmid" evidence="3 5">
    <name>pRho-VOC14-L</name>
</geneLocation>